<dbReference type="EMBL" id="JAQNDO010000001">
    <property type="protein sequence ID" value="MDC0740870.1"/>
    <property type="molecule type" value="Genomic_DNA"/>
</dbReference>
<feature type="region of interest" description="Disordered" evidence="1">
    <location>
        <begin position="39"/>
        <end position="74"/>
    </location>
</feature>
<evidence type="ECO:0000313" key="3">
    <source>
        <dbReference type="Proteomes" id="UP001221411"/>
    </source>
</evidence>
<reference evidence="2 3" key="1">
    <citation type="submission" date="2022-11" db="EMBL/GenBank/DDBJ databases">
        <title>Minimal conservation of predation-associated metabolite biosynthetic gene clusters underscores biosynthetic potential of Myxococcota including descriptions for ten novel species: Archangium lansinium sp. nov., Myxococcus landrumus sp. nov., Nannocystis bai.</title>
        <authorList>
            <person name="Ahearne A."/>
            <person name="Stevens C."/>
            <person name="Dowd S."/>
        </authorList>
    </citation>
    <scope>NUCLEOTIDE SEQUENCE [LARGE SCALE GENOMIC DNA]</scope>
    <source>
        <strain evidence="2 3">RJM3</strain>
    </source>
</reference>
<accession>A0ABT5EGD0</accession>
<evidence type="ECO:0000313" key="2">
    <source>
        <dbReference type="EMBL" id="MDC0740870.1"/>
    </source>
</evidence>
<protein>
    <submittedName>
        <fullName evidence="2">Uncharacterized protein</fullName>
    </submittedName>
</protein>
<proteinExistence type="predicted"/>
<dbReference type="Proteomes" id="UP001221411">
    <property type="component" value="Unassembled WGS sequence"/>
</dbReference>
<gene>
    <name evidence="2" type="ORF">POL67_05900</name>
</gene>
<sequence length="184" mass="19025">MIDERHPKQVCGLLHAPGESDVLERGVRISARMVVDQDEAGRGKLKAGSQDVGGTNRERVEAASCDEASSAKPALTAEREEVHLLVNEVPESRVGPSDDLLTGENAGCVCAFDESAVAELEGGEDAGGFVGGEGEALGQRFGGEAGESGKVAEGFEEMGCDAGASEHVVEEGFGGLLLDLGNRE</sequence>
<name>A0ABT5EGD0_9BACT</name>
<keyword evidence="3" id="KW-1185">Reference proteome</keyword>
<comment type="caution">
    <text evidence="2">The sequence shown here is derived from an EMBL/GenBank/DDBJ whole genome shotgun (WGS) entry which is preliminary data.</text>
</comment>
<evidence type="ECO:0000256" key="1">
    <source>
        <dbReference type="SAM" id="MobiDB-lite"/>
    </source>
</evidence>
<organism evidence="2 3">
    <name type="scientific">Polyangium mundeleinium</name>
    <dbReference type="NCBI Taxonomy" id="2995306"/>
    <lineage>
        <taxon>Bacteria</taxon>
        <taxon>Pseudomonadati</taxon>
        <taxon>Myxococcota</taxon>
        <taxon>Polyangia</taxon>
        <taxon>Polyangiales</taxon>
        <taxon>Polyangiaceae</taxon>
        <taxon>Polyangium</taxon>
    </lineage>
</organism>